<accession>A0ABN4AIX6</accession>
<reference evidence="8 9" key="1">
    <citation type="submission" date="2011-07" db="EMBL/GenBank/DDBJ databases">
        <title>The complete genome of chromosome of Emticicia oligotrophica DSM 17448.</title>
        <authorList>
            <consortium name="US DOE Joint Genome Institute (JGI-PGF)"/>
            <person name="Lucas S."/>
            <person name="Han J."/>
            <person name="Lapidus A."/>
            <person name="Bruce D."/>
            <person name="Goodwin L."/>
            <person name="Pitluck S."/>
            <person name="Peters L."/>
            <person name="Kyrpides N."/>
            <person name="Mavromatis K."/>
            <person name="Ivanova N."/>
            <person name="Ovchinnikova G."/>
            <person name="Teshima H."/>
            <person name="Detter J.C."/>
            <person name="Tapia R."/>
            <person name="Han C."/>
            <person name="Land M."/>
            <person name="Hauser L."/>
            <person name="Markowitz V."/>
            <person name="Cheng J.-F."/>
            <person name="Hugenholtz P."/>
            <person name="Woyke T."/>
            <person name="Wu D."/>
            <person name="Tindall B."/>
            <person name="Pomrenke H."/>
            <person name="Brambilla E."/>
            <person name="Klenk H.-P."/>
            <person name="Eisen J.A."/>
        </authorList>
    </citation>
    <scope>NUCLEOTIDE SEQUENCE [LARGE SCALE GENOMIC DNA]</scope>
    <source>
        <strain evidence="8 9">DSM 17448</strain>
    </source>
</reference>
<keyword evidence="9" id="KW-1185">Reference proteome</keyword>
<name>A0ABN4AIX6_EMTOG</name>
<dbReference type="Proteomes" id="UP000002875">
    <property type="component" value="Chromosome"/>
</dbReference>
<dbReference type="EMBL" id="CP002961">
    <property type="protein sequence ID" value="AFK01990.1"/>
    <property type="molecule type" value="Genomic_DNA"/>
</dbReference>
<dbReference type="RefSeq" id="WP_015027690.1">
    <property type="nucleotide sequence ID" value="NC_018748.1"/>
</dbReference>
<feature type="domain" description="Phage shock protein PspC N-terminal" evidence="7">
    <location>
        <begin position="3"/>
        <end position="62"/>
    </location>
</feature>
<keyword evidence="5 6" id="KW-0472">Membrane</keyword>
<evidence type="ECO:0000256" key="5">
    <source>
        <dbReference type="ARBA" id="ARBA00023136"/>
    </source>
</evidence>
<evidence type="ECO:0000256" key="2">
    <source>
        <dbReference type="ARBA" id="ARBA00022475"/>
    </source>
</evidence>
<keyword evidence="3 6" id="KW-0812">Transmembrane</keyword>
<organism evidence="8 9">
    <name type="scientific">Emticicia oligotrophica (strain DSM 17448 / CIP 109782 / MTCC 6937 / GPTSA100-15)</name>
    <dbReference type="NCBI Taxonomy" id="929562"/>
    <lineage>
        <taxon>Bacteria</taxon>
        <taxon>Pseudomonadati</taxon>
        <taxon>Bacteroidota</taxon>
        <taxon>Cytophagia</taxon>
        <taxon>Cytophagales</taxon>
        <taxon>Leadbetterellaceae</taxon>
        <taxon>Emticicia</taxon>
    </lineage>
</organism>
<dbReference type="PANTHER" id="PTHR33885">
    <property type="entry name" value="PHAGE SHOCK PROTEIN C"/>
    <property type="match status" value="1"/>
</dbReference>
<keyword evidence="2" id="KW-1003">Cell membrane</keyword>
<dbReference type="Pfam" id="PF04024">
    <property type="entry name" value="PspC"/>
    <property type="match status" value="1"/>
</dbReference>
<evidence type="ECO:0000259" key="7">
    <source>
        <dbReference type="Pfam" id="PF04024"/>
    </source>
</evidence>
<evidence type="ECO:0000256" key="3">
    <source>
        <dbReference type="ARBA" id="ARBA00022692"/>
    </source>
</evidence>
<evidence type="ECO:0000256" key="6">
    <source>
        <dbReference type="SAM" id="Phobius"/>
    </source>
</evidence>
<feature type="transmembrane region" description="Helical" evidence="6">
    <location>
        <begin position="35"/>
        <end position="59"/>
    </location>
</feature>
<keyword evidence="4 6" id="KW-1133">Transmembrane helix</keyword>
<proteinExistence type="predicted"/>
<sequence length="67" mass="7464">MVKKLYRTEGSEKMVFGVCGGIAKYIGVDAALIRILWAILTIFGIGTPILIYIIMTFIIPRESQMKA</sequence>
<gene>
    <name evidence="8" type="ordered locus">Emtol_0839</name>
</gene>
<dbReference type="InterPro" id="IPR052027">
    <property type="entry name" value="PspC"/>
</dbReference>
<evidence type="ECO:0000256" key="4">
    <source>
        <dbReference type="ARBA" id="ARBA00022989"/>
    </source>
</evidence>
<dbReference type="PANTHER" id="PTHR33885:SF3">
    <property type="entry name" value="PHAGE SHOCK PROTEIN C"/>
    <property type="match status" value="1"/>
</dbReference>
<dbReference type="InterPro" id="IPR007168">
    <property type="entry name" value="Phageshock_PspC_N"/>
</dbReference>
<evidence type="ECO:0000313" key="8">
    <source>
        <dbReference type="EMBL" id="AFK01990.1"/>
    </source>
</evidence>
<evidence type="ECO:0000256" key="1">
    <source>
        <dbReference type="ARBA" id="ARBA00004162"/>
    </source>
</evidence>
<comment type="subcellular location">
    <subcellularLocation>
        <location evidence="1">Cell membrane</location>
        <topology evidence="1">Single-pass membrane protein</topology>
    </subcellularLocation>
</comment>
<evidence type="ECO:0000313" key="9">
    <source>
        <dbReference type="Proteomes" id="UP000002875"/>
    </source>
</evidence>
<protein>
    <submittedName>
        <fullName evidence="8">Phage shock protein C, PspC</fullName>
    </submittedName>
</protein>